<feature type="repeat" description="Hemopexin" evidence="7">
    <location>
        <begin position="141"/>
        <end position="191"/>
    </location>
</feature>
<comment type="subcellular location">
    <subcellularLocation>
        <location evidence="1">Secreted</location>
    </subcellularLocation>
</comment>
<keyword evidence="12" id="KW-1185">Reference proteome</keyword>
<evidence type="ECO:0000256" key="6">
    <source>
        <dbReference type="ARBA" id="ARBA00023180"/>
    </source>
</evidence>
<dbReference type="InterPro" id="IPR020436">
    <property type="entry name" value="SMB_chordata"/>
</dbReference>
<keyword evidence="4" id="KW-0677">Repeat</keyword>
<dbReference type="GeneTree" id="ENSGT00530000063751"/>
<dbReference type="PANTHER" id="PTHR22917">
    <property type="entry name" value="HEMOPEXIN DOMAIN-CONTAINING PROTEIN"/>
    <property type="match status" value="1"/>
</dbReference>
<dbReference type="SUPFAM" id="SSF50923">
    <property type="entry name" value="Hemopexin-like domain"/>
    <property type="match status" value="2"/>
</dbReference>
<dbReference type="InterPro" id="IPR001212">
    <property type="entry name" value="Somatomedin_B_dom"/>
</dbReference>
<gene>
    <name evidence="11" type="primary">VTN</name>
    <name evidence="11" type="synonym">vtna</name>
</gene>
<dbReference type="GO" id="GO:0005044">
    <property type="term" value="F:scavenger receptor activity"/>
    <property type="evidence" value="ECO:0007669"/>
    <property type="project" value="InterPro"/>
</dbReference>
<dbReference type="SMART" id="SM00120">
    <property type="entry name" value="HX"/>
    <property type="match status" value="4"/>
</dbReference>
<dbReference type="GO" id="GO:0005615">
    <property type="term" value="C:extracellular space"/>
    <property type="evidence" value="ECO:0007669"/>
    <property type="project" value="TreeGrafter"/>
</dbReference>
<evidence type="ECO:0000256" key="1">
    <source>
        <dbReference type="ARBA" id="ARBA00004613"/>
    </source>
</evidence>
<evidence type="ECO:0000259" key="10">
    <source>
        <dbReference type="PROSITE" id="PS50958"/>
    </source>
</evidence>
<dbReference type="Pfam" id="PF01033">
    <property type="entry name" value="Somatomedin_B"/>
    <property type="match status" value="1"/>
</dbReference>
<dbReference type="CDD" id="cd00094">
    <property type="entry name" value="HX"/>
    <property type="match status" value="1"/>
</dbReference>
<feature type="region of interest" description="Disordered" evidence="8">
    <location>
        <begin position="372"/>
        <end position="489"/>
    </location>
</feature>
<keyword evidence="3 9" id="KW-0732">Signal</keyword>
<evidence type="ECO:0000256" key="4">
    <source>
        <dbReference type="ARBA" id="ARBA00022737"/>
    </source>
</evidence>
<dbReference type="InterPro" id="IPR000585">
    <property type="entry name" value="Hemopexin-like_dom"/>
</dbReference>
<dbReference type="PROSITE" id="PS50958">
    <property type="entry name" value="SMB_2"/>
    <property type="match status" value="1"/>
</dbReference>
<protein>
    <submittedName>
        <fullName evidence="11">Vitronectin</fullName>
    </submittedName>
</protein>
<dbReference type="PRINTS" id="PR00022">
    <property type="entry name" value="SOMATOMEDINB"/>
</dbReference>
<dbReference type="Gene3D" id="2.110.10.10">
    <property type="entry name" value="Hemopexin-like domain"/>
    <property type="match status" value="2"/>
</dbReference>
<name>A0A8C9V3V1_SCLFO</name>
<evidence type="ECO:0000256" key="3">
    <source>
        <dbReference type="ARBA" id="ARBA00022729"/>
    </source>
</evidence>
<evidence type="ECO:0000256" key="9">
    <source>
        <dbReference type="SAM" id="SignalP"/>
    </source>
</evidence>
<dbReference type="GO" id="GO:0033627">
    <property type="term" value="P:cell adhesion mediated by integrin"/>
    <property type="evidence" value="ECO:0007669"/>
    <property type="project" value="TreeGrafter"/>
</dbReference>
<dbReference type="PROSITE" id="PS51642">
    <property type="entry name" value="HEMOPEXIN_2"/>
    <property type="match status" value="4"/>
</dbReference>
<dbReference type="InterPro" id="IPR051298">
    <property type="entry name" value="Heme_transport/Cell_adhesion"/>
</dbReference>
<feature type="repeat" description="Hemopexin" evidence="7">
    <location>
        <begin position="192"/>
        <end position="239"/>
    </location>
</feature>
<feature type="compositionally biased region" description="Low complexity" evidence="8">
    <location>
        <begin position="372"/>
        <end position="412"/>
    </location>
</feature>
<feature type="domain" description="SMB" evidence="10">
    <location>
        <begin position="18"/>
        <end position="60"/>
    </location>
</feature>
<dbReference type="Proteomes" id="UP000694397">
    <property type="component" value="Chromosome 10"/>
</dbReference>
<keyword evidence="6" id="KW-0325">Glycoprotein</keyword>
<feature type="repeat" description="Hemopexin" evidence="7">
    <location>
        <begin position="498"/>
        <end position="546"/>
    </location>
</feature>
<feature type="chain" id="PRO_5034692460" evidence="9">
    <location>
        <begin position="18"/>
        <end position="555"/>
    </location>
</feature>
<dbReference type="PANTHER" id="PTHR22917:SF3">
    <property type="entry name" value="VITRONECTIN"/>
    <property type="match status" value="1"/>
</dbReference>
<dbReference type="Ensembl" id="ENSSFOT00015022131.2">
    <property type="protein sequence ID" value="ENSSFOP00015021885.2"/>
    <property type="gene ID" value="ENSSFOG00015014105.2"/>
</dbReference>
<evidence type="ECO:0000256" key="7">
    <source>
        <dbReference type="PROSITE-ProRule" id="PRU01011"/>
    </source>
</evidence>
<evidence type="ECO:0000256" key="5">
    <source>
        <dbReference type="ARBA" id="ARBA00023157"/>
    </source>
</evidence>
<dbReference type="GO" id="GO:0007160">
    <property type="term" value="P:cell-matrix adhesion"/>
    <property type="evidence" value="ECO:0007669"/>
    <property type="project" value="TreeGrafter"/>
</dbReference>
<dbReference type="GO" id="GO:0050840">
    <property type="term" value="F:extracellular matrix binding"/>
    <property type="evidence" value="ECO:0007669"/>
    <property type="project" value="TreeGrafter"/>
</dbReference>
<feature type="compositionally biased region" description="Pro residues" evidence="8">
    <location>
        <begin position="79"/>
        <end position="89"/>
    </location>
</feature>
<evidence type="ECO:0000313" key="12">
    <source>
        <dbReference type="Proteomes" id="UP000694397"/>
    </source>
</evidence>
<evidence type="ECO:0000256" key="8">
    <source>
        <dbReference type="SAM" id="MobiDB-lite"/>
    </source>
</evidence>
<keyword evidence="2" id="KW-0964">Secreted</keyword>
<feature type="signal peptide" evidence="9">
    <location>
        <begin position="1"/>
        <end position="17"/>
    </location>
</feature>
<dbReference type="OrthoDB" id="9898692at2759"/>
<dbReference type="SUPFAM" id="SSF90188">
    <property type="entry name" value="Somatomedin B domain"/>
    <property type="match status" value="1"/>
</dbReference>
<feature type="compositionally biased region" description="Basic and acidic residues" evidence="8">
    <location>
        <begin position="452"/>
        <end position="464"/>
    </location>
</feature>
<dbReference type="InterPro" id="IPR018487">
    <property type="entry name" value="Hemopexin-like_repeat"/>
</dbReference>
<dbReference type="Gene3D" id="4.10.410.20">
    <property type="match status" value="1"/>
</dbReference>
<dbReference type="InterPro" id="IPR036375">
    <property type="entry name" value="Hemopexin-like_dom_sf"/>
</dbReference>
<dbReference type="AlphaFoldDB" id="A0A8C9V3V1"/>
<reference evidence="11" key="3">
    <citation type="submission" date="2025-09" db="UniProtKB">
        <authorList>
            <consortium name="Ensembl"/>
        </authorList>
    </citation>
    <scope>IDENTIFICATION</scope>
</reference>
<sequence>MRLLGVCLLVTVTTSLAVEESCMDRCEKGFDSSFKCQCDSMCKYYSSCCPDYDSICGVKTRGDTFAFPEDSDEDLTPFTPAPSIKPSPAPVQGRRVPLSPSQAHTMTQDPNAFAETTATNATDTTAPIAGVPDPQADPCSRKPFDAFLQLKNGSTYAFRGEYFFELGDKAVPPGKTVLPGYPKRIEDVWGIPGPIDAAFTRINCQGKTYIFKGNKYWRFDGDILDEDYPRNISVGFEEMPDDVDAAFAVPASNHHGQEKVYFFKGDQYYQYKFRHQPSHKECVEMTVRSPSALFTRYTDMYVGSWEKMFSLLFRGIEGHLSGPRFINRDWVGIRAPMDAVMAGRLYVSPGRRRYGRRWQNSNRQDWDQQRWNQQGWGQQGWNQEGWGQQGWNQEGWGQQGWNQEGWGQQQWDQQRRRQQDGDEQGWWRSDWDRRGFGQLGWQSDQGQGGRQKRFDEPLDERLVYDDQEDQNENKEHIQEHVKYSSHKRRSSHSYRYNPWDRRGFRPVQKVYFFKEDQYYRVDLQRKTVDFANPPYPRPITKYWLGCPEKPGAEKK</sequence>
<dbReference type="InterPro" id="IPR036024">
    <property type="entry name" value="Somatomedin_B-like_dom_sf"/>
</dbReference>
<keyword evidence="5" id="KW-1015">Disulfide bond</keyword>
<reference evidence="11 12" key="1">
    <citation type="submission" date="2019-04" db="EMBL/GenBank/DDBJ databases">
        <authorList>
            <consortium name="Wellcome Sanger Institute Data Sharing"/>
        </authorList>
    </citation>
    <scope>NUCLEOTIDE SEQUENCE [LARGE SCALE GENOMIC DNA]</scope>
</reference>
<evidence type="ECO:0000256" key="2">
    <source>
        <dbReference type="ARBA" id="ARBA00022525"/>
    </source>
</evidence>
<dbReference type="Pfam" id="PF00045">
    <property type="entry name" value="Hemopexin"/>
    <property type="match status" value="3"/>
</dbReference>
<feature type="repeat" description="Hemopexin" evidence="7">
    <location>
        <begin position="240"/>
        <end position="297"/>
    </location>
</feature>
<dbReference type="GO" id="GO:0005178">
    <property type="term" value="F:integrin binding"/>
    <property type="evidence" value="ECO:0007669"/>
    <property type="project" value="TreeGrafter"/>
</dbReference>
<reference evidence="11" key="2">
    <citation type="submission" date="2025-08" db="UniProtKB">
        <authorList>
            <consortium name="Ensembl"/>
        </authorList>
    </citation>
    <scope>IDENTIFICATION</scope>
</reference>
<organism evidence="11 12">
    <name type="scientific">Scleropages formosus</name>
    <name type="common">Asian bonytongue</name>
    <name type="synonym">Osteoglossum formosum</name>
    <dbReference type="NCBI Taxonomy" id="113540"/>
    <lineage>
        <taxon>Eukaryota</taxon>
        <taxon>Metazoa</taxon>
        <taxon>Chordata</taxon>
        <taxon>Craniata</taxon>
        <taxon>Vertebrata</taxon>
        <taxon>Euteleostomi</taxon>
        <taxon>Actinopterygii</taxon>
        <taxon>Neopterygii</taxon>
        <taxon>Teleostei</taxon>
        <taxon>Osteoglossocephala</taxon>
        <taxon>Osteoglossomorpha</taxon>
        <taxon>Osteoglossiformes</taxon>
        <taxon>Osteoglossidae</taxon>
        <taxon>Scleropages</taxon>
    </lineage>
</organism>
<dbReference type="SMART" id="SM00201">
    <property type="entry name" value="SO"/>
    <property type="match status" value="1"/>
</dbReference>
<dbReference type="GO" id="GO:0006955">
    <property type="term" value="P:immune response"/>
    <property type="evidence" value="ECO:0007669"/>
    <property type="project" value="InterPro"/>
</dbReference>
<evidence type="ECO:0000313" key="11">
    <source>
        <dbReference type="Ensembl" id="ENSSFOP00015021885.2"/>
    </source>
</evidence>
<feature type="compositionally biased region" description="Basic and acidic residues" evidence="8">
    <location>
        <begin position="471"/>
        <end position="482"/>
    </location>
</feature>
<proteinExistence type="predicted"/>
<dbReference type="GO" id="GO:0030247">
    <property type="term" value="F:polysaccharide binding"/>
    <property type="evidence" value="ECO:0007669"/>
    <property type="project" value="InterPro"/>
</dbReference>
<accession>A0A8C9V3V1</accession>
<dbReference type="PROSITE" id="PS00524">
    <property type="entry name" value="SMB_1"/>
    <property type="match status" value="1"/>
</dbReference>
<feature type="region of interest" description="Disordered" evidence="8">
    <location>
        <begin position="69"/>
        <end position="105"/>
    </location>
</feature>